<dbReference type="InterPro" id="IPR050528">
    <property type="entry name" value="L-type_Lectin-RKs"/>
</dbReference>
<evidence type="ECO:0000256" key="5">
    <source>
        <dbReference type="ARBA" id="ARBA00022840"/>
    </source>
</evidence>
<dbReference type="OrthoDB" id="676172at2759"/>
<dbReference type="PROSITE" id="PS50011">
    <property type="entry name" value="PROTEIN_KINASE_DOM"/>
    <property type="match status" value="1"/>
</dbReference>
<dbReference type="InterPro" id="IPR011009">
    <property type="entry name" value="Kinase-like_dom_sf"/>
</dbReference>
<name>A0A368RQR6_SETIT</name>
<keyword evidence="7" id="KW-1133">Transmembrane helix</keyword>
<reference evidence="9" key="1">
    <citation type="journal article" date="2012" name="Nat. Biotechnol.">
        <title>Reference genome sequence of the model plant Setaria.</title>
        <authorList>
            <person name="Bennetzen J.L."/>
            <person name="Schmutz J."/>
            <person name="Wang H."/>
            <person name="Percifield R."/>
            <person name="Hawkins J."/>
            <person name="Pontaroli A.C."/>
            <person name="Estep M."/>
            <person name="Feng L."/>
            <person name="Vaughn J.N."/>
            <person name="Grimwood J."/>
            <person name="Jenkins J."/>
            <person name="Barry K."/>
            <person name="Lindquist E."/>
            <person name="Hellsten U."/>
            <person name="Deshpande S."/>
            <person name="Wang X."/>
            <person name="Wu X."/>
            <person name="Mitros T."/>
            <person name="Triplett J."/>
            <person name="Yang X."/>
            <person name="Ye C.Y."/>
            <person name="Mauro-Herrera M."/>
            <person name="Wang L."/>
            <person name="Li P."/>
            <person name="Sharma M."/>
            <person name="Sharma R."/>
            <person name="Ronald P.C."/>
            <person name="Panaud O."/>
            <person name="Kellogg E.A."/>
            <person name="Brutnell T.P."/>
            <person name="Doust A.N."/>
            <person name="Tuskan G.A."/>
            <person name="Rokhsar D."/>
            <person name="Devos K.M."/>
        </authorList>
    </citation>
    <scope>NUCLEOTIDE SEQUENCE [LARGE SCALE GENOMIC DNA]</scope>
    <source>
        <strain evidence="9">Yugu1</strain>
    </source>
</reference>
<dbReference type="Gene3D" id="3.30.200.20">
    <property type="entry name" value="Phosphorylase Kinase, domain 1"/>
    <property type="match status" value="1"/>
</dbReference>
<dbReference type="AlphaFoldDB" id="A0A368RQR6"/>
<dbReference type="InterPro" id="IPR000719">
    <property type="entry name" value="Prot_kinase_dom"/>
</dbReference>
<feature type="transmembrane region" description="Helical" evidence="7">
    <location>
        <begin position="53"/>
        <end position="73"/>
    </location>
</feature>
<dbReference type="InterPro" id="IPR013320">
    <property type="entry name" value="ConA-like_dom_sf"/>
</dbReference>
<evidence type="ECO:0000256" key="6">
    <source>
        <dbReference type="PROSITE-ProRule" id="PRU10141"/>
    </source>
</evidence>
<dbReference type="InterPro" id="IPR017441">
    <property type="entry name" value="Protein_kinase_ATP_BS"/>
</dbReference>
<gene>
    <name evidence="9" type="ORF">SETIT_7G009100v2</name>
</gene>
<dbReference type="Gene3D" id="1.10.510.10">
    <property type="entry name" value="Transferase(Phosphotransferase) domain 1"/>
    <property type="match status" value="1"/>
</dbReference>
<keyword evidence="7" id="KW-0812">Transmembrane</keyword>
<dbReference type="STRING" id="4555.A0A368RQR6"/>
<dbReference type="PROSITE" id="PS00107">
    <property type="entry name" value="PROTEIN_KINASE_ATP"/>
    <property type="match status" value="1"/>
</dbReference>
<keyword evidence="2" id="KW-0808">Transferase</keyword>
<dbReference type="SUPFAM" id="SSF56112">
    <property type="entry name" value="Protein kinase-like (PK-like)"/>
    <property type="match status" value="1"/>
</dbReference>
<dbReference type="InterPro" id="IPR008271">
    <property type="entry name" value="Ser/Thr_kinase_AS"/>
</dbReference>
<evidence type="ECO:0000256" key="1">
    <source>
        <dbReference type="ARBA" id="ARBA00022527"/>
    </source>
</evidence>
<protein>
    <recommendedName>
        <fullName evidence="8">Protein kinase domain-containing protein</fullName>
    </recommendedName>
</protein>
<dbReference type="GO" id="GO:0051707">
    <property type="term" value="P:response to other organism"/>
    <property type="evidence" value="ECO:0007669"/>
    <property type="project" value="UniProtKB-ARBA"/>
</dbReference>
<reference evidence="9" key="2">
    <citation type="submission" date="2015-07" db="EMBL/GenBank/DDBJ databases">
        <authorList>
            <person name="Noorani M."/>
        </authorList>
    </citation>
    <scope>NUCLEOTIDE SEQUENCE</scope>
    <source>
        <strain evidence="9">Yugu1</strain>
    </source>
</reference>
<dbReference type="Gene3D" id="2.60.120.200">
    <property type="match status" value="1"/>
</dbReference>
<dbReference type="InterPro" id="IPR001245">
    <property type="entry name" value="Ser-Thr/Tyr_kinase_cat_dom"/>
</dbReference>
<accession>A0A368RQR6</accession>
<evidence type="ECO:0000259" key="8">
    <source>
        <dbReference type="PROSITE" id="PS50011"/>
    </source>
</evidence>
<dbReference type="SMART" id="SM00220">
    <property type="entry name" value="S_TKc"/>
    <property type="match status" value="1"/>
</dbReference>
<dbReference type="EMBL" id="CM003534">
    <property type="protein sequence ID" value="RCV32512.1"/>
    <property type="molecule type" value="Genomic_DNA"/>
</dbReference>
<dbReference type="Pfam" id="PF07714">
    <property type="entry name" value="PK_Tyr_Ser-Thr"/>
    <property type="match status" value="1"/>
</dbReference>
<dbReference type="FunFam" id="1.10.510.10:FF:000444">
    <property type="entry name" value="probable L-type lectin-domain containing receptor kinase S.5"/>
    <property type="match status" value="1"/>
</dbReference>
<sequence>MGFFKKKTSVIRLLIDRCPPPTPMTLKPVSRTAITGMVEAPAMMGFKFKRKGVVACFCILFILIFISVLLYILQQLGPDVCSKLLKYSKLRVKWIHDTFRLELDTLQTYDIVMESGLSSEGSGVDRRKLAGMPNSRGLLRIPHKVYLSGYWPVGKEVLVSESSFAISFTMSLYKPSWKGTIKLQNGTGLAFLVLPPYQRAHGNLTKQLGLGADGSLKLTNSTARTTNFLGGGHVSVEIGRLPDGSSISPYDPSDRLLVVHVSNIEPAPAVARYTLWIEYTRLGQCLTVYVAPGEGKERPDHAVAIKKNISYSGGMYWDASFGLYSSAGQLMQVHTWSTEVEGAPYLMKYIMDNYSKLAAIFAALLLALAATVAAAAISGVAWYFRTKRRRWKKEQDKLAKIMQSLPGVPTQVDFADIRKATGNFDETMKLGKGGFSSVYRCRLPPDARGRSSSTEVAVKKFTRGVEEQRYEDFLAEVSIINRLRHKNVVPLVGWSYNKGEPLLIYEYMNNGSLDQHLFRRGGNGEQQEQQQEDTPIRQWETRYSIARDIATGLHYVHHEHEPMVLHRDIKASNIMLDSNFRARLGDFGIACTVAADRSSVTGVAGTWGYIAPDYAMSNRATRQTDIYAFGVLVLEVVTGKKNRDVPPDDGHISDWVWRLHGKGRLLDAVDDHQQAVVLDEAERLLLLGLACTNPDPTNRPSMAAAVQVISKLSPPPDVPFERPAFVWPPKEWCSLDSDYCTTQSNLGGISTSTVELVQIMQDQPPLETQSSSTRFFSV</sequence>
<keyword evidence="4" id="KW-0418">Kinase</keyword>
<keyword evidence="5 6" id="KW-0067">ATP-binding</keyword>
<proteinExistence type="predicted"/>
<evidence type="ECO:0000256" key="4">
    <source>
        <dbReference type="ARBA" id="ARBA00022777"/>
    </source>
</evidence>
<dbReference type="PROSITE" id="PS00108">
    <property type="entry name" value="PROTEIN_KINASE_ST"/>
    <property type="match status" value="1"/>
</dbReference>
<dbReference type="GO" id="GO:0004674">
    <property type="term" value="F:protein serine/threonine kinase activity"/>
    <property type="evidence" value="ECO:0007669"/>
    <property type="project" value="UniProtKB-KW"/>
</dbReference>
<feature type="binding site" evidence="6">
    <location>
        <position position="460"/>
    </location>
    <ligand>
        <name>ATP</name>
        <dbReference type="ChEBI" id="CHEBI:30616"/>
    </ligand>
</feature>
<keyword evidence="1" id="KW-0723">Serine/threonine-protein kinase</keyword>
<dbReference type="PANTHER" id="PTHR27007">
    <property type="match status" value="1"/>
</dbReference>
<keyword evidence="7" id="KW-0472">Membrane</keyword>
<evidence type="ECO:0000256" key="3">
    <source>
        <dbReference type="ARBA" id="ARBA00022741"/>
    </source>
</evidence>
<organism evidence="9">
    <name type="scientific">Setaria italica</name>
    <name type="common">Foxtail millet</name>
    <name type="synonym">Panicum italicum</name>
    <dbReference type="NCBI Taxonomy" id="4555"/>
    <lineage>
        <taxon>Eukaryota</taxon>
        <taxon>Viridiplantae</taxon>
        <taxon>Streptophyta</taxon>
        <taxon>Embryophyta</taxon>
        <taxon>Tracheophyta</taxon>
        <taxon>Spermatophyta</taxon>
        <taxon>Magnoliopsida</taxon>
        <taxon>Liliopsida</taxon>
        <taxon>Poales</taxon>
        <taxon>Poaceae</taxon>
        <taxon>PACMAD clade</taxon>
        <taxon>Panicoideae</taxon>
        <taxon>Panicodae</taxon>
        <taxon>Paniceae</taxon>
        <taxon>Cenchrinae</taxon>
        <taxon>Setaria</taxon>
    </lineage>
</organism>
<evidence type="ECO:0000256" key="2">
    <source>
        <dbReference type="ARBA" id="ARBA00022679"/>
    </source>
</evidence>
<feature type="domain" description="Protein kinase" evidence="8">
    <location>
        <begin position="424"/>
        <end position="725"/>
    </location>
</feature>
<feature type="transmembrane region" description="Helical" evidence="7">
    <location>
        <begin position="357"/>
        <end position="384"/>
    </location>
</feature>
<evidence type="ECO:0000256" key="7">
    <source>
        <dbReference type="SAM" id="Phobius"/>
    </source>
</evidence>
<dbReference type="CDD" id="cd14066">
    <property type="entry name" value="STKc_IRAK"/>
    <property type="match status" value="1"/>
</dbReference>
<dbReference type="SUPFAM" id="SSF49899">
    <property type="entry name" value="Concanavalin A-like lectins/glucanases"/>
    <property type="match status" value="1"/>
</dbReference>
<evidence type="ECO:0000313" key="9">
    <source>
        <dbReference type="EMBL" id="RCV32512.1"/>
    </source>
</evidence>
<dbReference type="GO" id="GO:0005524">
    <property type="term" value="F:ATP binding"/>
    <property type="evidence" value="ECO:0007669"/>
    <property type="project" value="UniProtKB-UniRule"/>
</dbReference>
<keyword evidence="3 6" id="KW-0547">Nucleotide-binding</keyword>